<keyword evidence="2" id="KW-1185">Reference proteome</keyword>
<proteinExistence type="predicted"/>
<name>A0ABP6MNN3_9ACTN</name>
<dbReference type="Gene3D" id="3.40.1000.10">
    <property type="entry name" value="Mog1/PsbP, alpha/beta/alpha sandwich"/>
    <property type="match status" value="1"/>
</dbReference>
<organism evidence="1 2">
    <name type="scientific">Streptomyces rectiviolaceus</name>
    <dbReference type="NCBI Taxonomy" id="332591"/>
    <lineage>
        <taxon>Bacteria</taxon>
        <taxon>Bacillati</taxon>
        <taxon>Actinomycetota</taxon>
        <taxon>Actinomycetes</taxon>
        <taxon>Kitasatosporales</taxon>
        <taxon>Streptomycetaceae</taxon>
        <taxon>Streptomyces</taxon>
    </lineage>
</organism>
<reference evidence="2" key="1">
    <citation type="journal article" date="2019" name="Int. J. Syst. Evol. Microbiol.">
        <title>The Global Catalogue of Microorganisms (GCM) 10K type strain sequencing project: providing services to taxonomists for standard genome sequencing and annotation.</title>
        <authorList>
            <consortium name="The Broad Institute Genomics Platform"/>
            <consortium name="The Broad Institute Genome Sequencing Center for Infectious Disease"/>
            <person name="Wu L."/>
            <person name="Ma J."/>
        </authorList>
    </citation>
    <scope>NUCLEOTIDE SEQUENCE [LARGE SCALE GENOMIC DNA]</scope>
    <source>
        <strain evidence="2">JCM 9092</strain>
    </source>
</reference>
<comment type="caution">
    <text evidence="1">The sequence shown here is derived from an EMBL/GenBank/DDBJ whole genome shotgun (WGS) entry which is preliminary data.</text>
</comment>
<dbReference type="Proteomes" id="UP001501637">
    <property type="component" value="Unassembled WGS sequence"/>
</dbReference>
<gene>
    <name evidence="1" type="ORF">GCM10010449_45470</name>
</gene>
<accession>A0ABP6MNN3</accession>
<evidence type="ECO:0000313" key="2">
    <source>
        <dbReference type="Proteomes" id="UP001501637"/>
    </source>
</evidence>
<sequence length="165" mass="17833">MIPATLPVPLEFRLPEAWSPANLDQVDTPGVAFAAVHPEPDNGFAANITIDGEYRLDEATLTEIAEESVLRMRELDGSLVVLHRKEAGSGEAPALTQTLRFSTVTGGVHRDLVQIQVYLVMLDVHDASKRAVIRLALTAAANQIDSVLGDFQDFVSTVRPDSGSK</sequence>
<dbReference type="EMBL" id="BAAAUG010000082">
    <property type="protein sequence ID" value="GAA3118308.1"/>
    <property type="molecule type" value="Genomic_DNA"/>
</dbReference>
<protein>
    <submittedName>
        <fullName evidence="1">Uncharacterized protein</fullName>
    </submittedName>
</protein>
<evidence type="ECO:0000313" key="1">
    <source>
        <dbReference type="EMBL" id="GAA3118308.1"/>
    </source>
</evidence>